<organism evidence="12 13">
    <name type="scientific">Kingella oralis ATCC 51147</name>
    <dbReference type="NCBI Taxonomy" id="629741"/>
    <lineage>
        <taxon>Bacteria</taxon>
        <taxon>Pseudomonadati</taxon>
        <taxon>Pseudomonadota</taxon>
        <taxon>Betaproteobacteria</taxon>
        <taxon>Neisseriales</taxon>
        <taxon>Neisseriaceae</taxon>
        <taxon>Kingella</taxon>
    </lineage>
</organism>
<evidence type="ECO:0000313" key="12">
    <source>
        <dbReference type="EMBL" id="EEP67970.1"/>
    </source>
</evidence>
<evidence type="ECO:0000256" key="4">
    <source>
        <dbReference type="ARBA" id="ARBA00022729"/>
    </source>
</evidence>
<evidence type="ECO:0000256" key="2">
    <source>
        <dbReference type="ARBA" id="ARBA00022452"/>
    </source>
</evidence>
<evidence type="ECO:0000256" key="8">
    <source>
        <dbReference type="SAM" id="MobiDB-lite"/>
    </source>
</evidence>
<evidence type="ECO:0000313" key="13">
    <source>
        <dbReference type="Proteomes" id="UP000003009"/>
    </source>
</evidence>
<dbReference type="InterPro" id="IPR057556">
    <property type="entry name" value="TPR_Slam"/>
</dbReference>
<dbReference type="InterPro" id="IPR007655">
    <property type="entry name" value="Slam_C"/>
</dbReference>
<evidence type="ECO:0000256" key="5">
    <source>
        <dbReference type="ARBA" id="ARBA00023136"/>
    </source>
</evidence>
<feature type="compositionally biased region" description="Low complexity" evidence="8">
    <location>
        <begin position="38"/>
        <end position="57"/>
    </location>
</feature>
<feature type="domain" description="Surface lipoprotein assembly modifier C-terminal" evidence="10">
    <location>
        <begin position="195"/>
        <end position="475"/>
    </location>
</feature>
<comment type="caution">
    <text evidence="12">The sequence shown here is derived from an EMBL/GenBank/DDBJ whole genome shotgun (WGS) entry which is preliminary data.</text>
</comment>
<evidence type="ECO:0000259" key="10">
    <source>
        <dbReference type="Pfam" id="PF04575"/>
    </source>
</evidence>
<dbReference type="Pfam" id="PF24575">
    <property type="entry name" value="TPR_Slam"/>
    <property type="match status" value="1"/>
</dbReference>
<dbReference type="Pfam" id="PF04575">
    <property type="entry name" value="SlipAM"/>
    <property type="match status" value="1"/>
</dbReference>
<sequence>MECFMKYLPFLLLTVTFYTQAAPVATPLNPVADLTEEQIQQTERQNQQKQAAQNGEKTSVSMTEEELLQRPDLLKNALDTANAQHNIENIRFLLPLYRRLPAEQQDSVLARYSEGLVWLADDKHEAAEKLFNEILAEHPDYAPVRLQLALSQSQNGKQREAANELKTLKQTPDLPAPVAQYIDQFDAHLQKSKAWQFNANAYYLQDSNVGRTPEQRTYGYWRFAEPKSAHGVGYELSAQKTTPIKGHWAARVNASAYGKFYWDAHDYDDLVTRLEAGPVWRDAKQEVSLLPFYEKRWYGGKAYSYTTGGLMRYSRVLSPKWQVFTAWQSGYKKHDKRTFLDGASHLGTVSLLYRTSPYQYFVVSWGGGENSAKDKSEAYRFGNLGLGWNRQWGSQHSLTTSLHGSVQKRKYRAEDFFNIKRNEKEYFTRLSLSHKKLAWRGFEPRLNWTWSHVDSNHFYYKYDNHRVFLDVSKQFK</sequence>
<accession>C4GJJ8</accession>
<protein>
    <recommendedName>
        <fullName evidence="14">Tetratricopeptide repeat protein</fullName>
    </recommendedName>
</protein>
<dbReference type="HOGENOM" id="CLU_034927_1_0_4"/>
<keyword evidence="13" id="KW-1185">Reference proteome</keyword>
<proteinExistence type="inferred from homology"/>
<comment type="subcellular location">
    <subcellularLocation>
        <location evidence="1">Cell outer membrane</location>
        <topology evidence="1">Multi-pass membrane protein</topology>
    </subcellularLocation>
</comment>
<dbReference type="AlphaFoldDB" id="C4GJJ8"/>
<dbReference type="STRING" id="629741.GCWU000324_02221"/>
<keyword evidence="3" id="KW-0812">Transmembrane</keyword>
<dbReference type="InterPro" id="IPR011990">
    <property type="entry name" value="TPR-like_helical_dom_sf"/>
</dbReference>
<evidence type="ECO:0000256" key="7">
    <source>
        <dbReference type="ARBA" id="ARBA00023609"/>
    </source>
</evidence>
<name>C4GJJ8_9NEIS</name>
<dbReference type="Proteomes" id="UP000003009">
    <property type="component" value="Unassembled WGS sequence"/>
</dbReference>
<dbReference type="Gene3D" id="1.25.40.10">
    <property type="entry name" value="Tetratricopeptide repeat domain"/>
    <property type="match status" value="1"/>
</dbReference>
<dbReference type="GO" id="GO:0009279">
    <property type="term" value="C:cell outer membrane"/>
    <property type="evidence" value="ECO:0007669"/>
    <property type="project" value="UniProtKB-SubCell"/>
</dbReference>
<feature type="domain" description="Surface lipoprotein assembly modifier N-terminal TPR repeats region" evidence="11">
    <location>
        <begin position="60"/>
        <end position="163"/>
    </location>
</feature>
<evidence type="ECO:0000256" key="6">
    <source>
        <dbReference type="ARBA" id="ARBA00023237"/>
    </source>
</evidence>
<evidence type="ECO:0000256" key="1">
    <source>
        <dbReference type="ARBA" id="ARBA00004571"/>
    </source>
</evidence>
<evidence type="ECO:0000256" key="3">
    <source>
        <dbReference type="ARBA" id="ARBA00022692"/>
    </source>
</evidence>
<keyword evidence="5" id="KW-0472">Membrane</keyword>
<evidence type="ECO:0000256" key="9">
    <source>
        <dbReference type="SAM" id="SignalP"/>
    </source>
</evidence>
<evidence type="ECO:0000259" key="11">
    <source>
        <dbReference type="Pfam" id="PF24575"/>
    </source>
</evidence>
<keyword evidence="6" id="KW-0998">Cell outer membrane</keyword>
<gene>
    <name evidence="12" type="ORF">GCWU000324_02221</name>
</gene>
<feature type="signal peptide" evidence="9">
    <location>
        <begin position="1"/>
        <end position="21"/>
    </location>
</feature>
<reference evidence="12" key="1">
    <citation type="submission" date="2009-04" db="EMBL/GenBank/DDBJ databases">
        <authorList>
            <person name="Weinstock G."/>
            <person name="Sodergren E."/>
            <person name="Clifton S."/>
            <person name="Fulton L."/>
            <person name="Fulton B."/>
            <person name="Courtney L."/>
            <person name="Fronick C."/>
            <person name="Harrison M."/>
            <person name="Strong C."/>
            <person name="Farmer C."/>
            <person name="Delahaunty K."/>
            <person name="Markovic C."/>
            <person name="Hall O."/>
            <person name="Minx P."/>
            <person name="Tomlinson C."/>
            <person name="Mitreva M."/>
            <person name="Nelson J."/>
            <person name="Hou S."/>
            <person name="Wollam A."/>
            <person name="Pepin K.H."/>
            <person name="Johnson M."/>
            <person name="Bhonagiri V."/>
            <person name="Nash W.E."/>
            <person name="Warren W."/>
            <person name="Chinwalla A."/>
            <person name="Mardis E.R."/>
            <person name="Wilson R.K."/>
        </authorList>
    </citation>
    <scope>NUCLEOTIDE SEQUENCE [LARGE SCALE GENOMIC DNA]</scope>
    <source>
        <strain evidence="12">ATCC 51147</strain>
    </source>
</reference>
<feature type="region of interest" description="Disordered" evidence="8">
    <location>
        <begin position="38"/>
        <end position="62"/>
    </location>
</feature>
<dbReference type="SUPFAM" id="SSF48452">
    <property type="entry name" value="TPR-like"/>
    <property type="match status" value="1"/>
</dbReference>
<comment type="similarity">
    <text evidence="7">Belongs to the Slam family.</text>
</comment>
<keyword evidence="2" id="KW-1134">Transmembrane beta strand</keyword>
<evidence type="ECO:0008006" key="14">
    <source>
        <dbReference type="Google" id="ProtNLM"/>
    </source>
</evidence>
<keyword evidence="4 9" id="KW-0732">Signal</keyword>
<dbReference type="EMBL" id="ACJW02000003">
    <property type="protein sequence ID" value="EEP67970.1"/>
    <property type="molecule type" value="Genomic_DNA"/>
</dbReference>
<feature type="chain" id="PRO_5002936559" description="Tetratricopeptide repeat protein" evidence="9">
    <location>
        <begin position="22"/>
        <end position="476"/>
    </location>
</feature>